<dbReference type="Proteomes" id="UP000730482">
    <property type="component" value="Unassembled WGS sequence"/>
</dbReference>
<comment type="caution">
    <text evidence="2">The sequence shown here is derived from an EMBL/GenBank/DDBJ whole genome shotgun (WGS) entry which is preliminary data.</text>
</comment>
<accession>A0ABS5KUA7</accession>
<dbReference type="InterPro" id="IPR025359">
    <property type="entry name" value="SduA_C"/>
</dbReference>
<dbReference type="EMBL" id="JAAFYZ010000077">
    <property type="protein sequence ID" value="MBS2549620.1"/>
    <property type="molecule type" value="Genomic_DNA"/>
</dbReference>
<feature type="domain" description="Shedu protein SduA C-terminal" evidence="1">
    <location>
        <begin position="4"/>
        <end position="114"/>
    </location>
</feature>
<evidence type="ECO:0000313" key="2">
    <source>
        <dbReference type="EMBL" id="MBS2549620.1"/>
    </source>
</evidence>
<name>A0ABS5KUA7_9ACTN</name>
<dbReference type="Pfam" id="PF14082">
    <property type="entry name" value="SduA_C"/>
    <property type="match status" value="1"/>
</dbReference>
<keyword evidence="3" id="KW-1185">Reference proteome</keyword>
<gene>
    <name evidence="2" type="ORF">KGQ19_22405</name>
</gene>
<evidence type="ECO:0000259" key="1">
    <source>
        <dbReference type="Pfam" id="PF14082"/>
    </source>
</evidence>
<protein>
    <submittedName>
        <fullName evidence="2">DUF4263 domain-containing protein</fullName>
    </submittedName>
</protein>
<evidence type="ECO:0000313" key="3">
    <source>
        <dbReference type="Proteomes" id="UP000730482"/>
    </source>
</evidence>
<organism evidence="2 3">
    <name type="scientific">Catenulispora pinistramenti</name>
    <dbReference type="NCBI Taxonomy" id="2705254"/>
    <lineage>
        <taxon>Bacteria</taxon>
        <taxon>Bacillati</taxon>
        <taxon>Actinomycetota</taxon>
        <taxon>Actinomycetes</taxon>
        <taxon>Catenulisporales</taxon>
        <taxon>Catenulisporaceae</taxon>
        <taxon>Catenulispora</taxon>
    </lineage>
</organism>
<reference evidence="2 3" key="1">
    <citation type="submission" date="2020-02" db="EMBL/GenBank/DDBJ databases">
        <title>Acidophilic actinobacteria isolated from forest soil.</title>
        <authorList>
            <person name="Golinska P."/>
        </authorList>
    </citation>
    <scope>NUCLEOTIDE SEQUENCE [LARGE SCALE GENOMIC DNA]</scope>
    <source>
        <strain evidence="2 3">NL8</strain>
    </source>
</reference>
<proteinExistence type="predicted"/>
<sequence>MWIATDSANLYPVLIEIETPHKPWFYGDRAEIHSSFIHAQGQLAEWRAWFNEGTNPLAFLDHYEVPDLLRRRQLAPRYVLIYGRRDDYAGSQRRLEKRAQLAREDERLMSFDRLTPAKYGPMLACVAKRQDGYRAVSVPPSWTIENDGDDYLPVQGWDSALDAAEDMAEVRRRYLKAELGQLLADPHRHYQTGDGGVRFRHIRWL</sequence>